<accession>A0AAV6IBA7</accession>
<comment type="similarity">
    <text evidence="2">Belongs to the CMC4 family.</text>
</comment>
<proteinExistence type="inferred from homology"/>
<comment type="caution">
    <text evidence="5">The sequence shown here is derived from an EMBL/GenBank/DDBJ whole genome shotgun (WGS) entry which is preliminary data.</text>
</comment>
<sequence>MPQPSKEPCKKNACDIQACLSKNNFDPRKAIDKLRGKELREDLSKPRIEFVIPHSIKAKPPPDCSHPIEEPSLDFLNLFSKGSDAPGLGQDSRARHRKSLGIGFALMECPSYSMPRGAGLLRFVTRCLKAIELLQSCCEKCNYNSTHCASVSDLLKQSRRQTRTPTFS</sequence>
<evidence type="ECO:0000256" key="1">
    <source>
        <dbReference type="ARBA" id="ARBA00004173"/>
    </source>
</evidence>
<dbReference type="AlphaFoldDB" id="A0AAV6IBA7"/>
<evidence type="ECO:0000256" key="4">
    <source>
        <dbReference type="ARBA" id="ARBA00023157"/>
    </source>
</evidence>
<dbReference type="Proteomes" id="UP000823749">
    <property type="component" value="Chromosome 11"/>
</dbReference>
<keyword evidence="4" id="KW-1015">Disulfide bond</keyword>
<evidence type="ECO:0000313" key="6">
    <source>
        <dbReference type="Proteomes" id="UP000823749"/>
    </source>
</evidence>
<gene>
    <name evidence="5" type="ORF">RHGRI_032177</name>
</gene>
<dbReference type="InterPro" id="IPR009069">
    <property type="entry name" value="Cys_alpha_HP_mot_SF"/>
</dbReference>
<organism evidence="5 6">
    <name type="scientific">Rhododendron griersonianum</name>
    <dbReference type="NCBI Taxonomy" id="479676"/>
    <lineage>
        <taxon>Eukaryota</taxon>
        <taxon>Viridiplantae</taxon>
        <taxon>Streptophyta</taxon>
        <taxon>Embryophyta</taxon>
        <taxon>Tracheophyta</taxon>
        <taxon>Spermatophyta</taxon>
        <taxon>Magnoliopsida</taxon>
        <taxon>eudicotyledons</taxon>
        <taxon>Gunneridae</taxon>
        <taxon>Pentapetalae</taxon>
        <taxon>asterids</taxon>
        <taxon>Ericales</taxon>
        <taxon>Ericaceae</taxon>
        <taxon>Ericoideae</taxon>
        <taxon>Rhodoreae</taxon>
        <taxon>Rhododendron</taxon>
    </lineage>
</organism>
<protein>
    <submittedName>
        <fullName evidence="5">Uncharacterized protein</fullName>
    </submittedName>
</protein>
<evidence type="ECO:0000313" key="5">
    <source>
        <dbReference type="EMBL" id="KAG5525798.1"/>
    </source>
</evidence>
<keyword evidence="3" id="KW-0496">Mitochondrion</keyword>
<comment type="subcellular location">
    <subcellularLocation>
        <location evidence="1">Mitochondrion</location>
    </subcellularLocation>
</comment>
<dbReference type="GO" id="GO:0005739">
    <property type="term" value="C:mitochondrion"/>
    <property type="evidence" value="ECO:0007669"/>
    <property type="project" value="UniProtKB-SubCell"/>
</dbReference>
<name>A0AAV6IBA7_9ERIC</name>
<dbReference type="PANTHER" id="PTHR15590">
    <property type="entry name" value="CX9C MOTIF-CONTAINING PROTEIN 4"/>
    <property type="match status" value="1"/>
</dbReference>
<dbReference type="InterPro" id="IPR027179">
    <property type="entry name" value="CMC4"/>
</dbReference>
<evidence type="ECO:0000256" key="3">
    <source>
        <dbReference type="ARBA" id="ARBA00023128"/>
    </source>
</evidence>
<dbReference type="Gene3D" id="1.10.287.1130">
    <property type="entry name" value="CytochromE C oxidase copper chaperone"/>
    <property type="match status" value="1"/>
</dbReference>
<evidence type="ECO:0000256" key="2">
    <source>
        <dbReference type="ARBA" id="ARBA00009858"/>
    </source>
</evidence>
<reference evidence="5" key="1">
    <citation type="submission" date="2020-08" db="EMBL/GenBank/DDBJ databases">
        <title>Plant Genome Project.</title>
        <authorList>
            <person name="Zhang R.-G."/>
        </authorList>
    </citation>
    <scope>NUCLEOTIDE SEQUENCE</scope>
    <source>
        <strain evidence="5">WSP0</strain>
        <tissue evidence="5">Leaf</tissue>
    </source>
</reference>
<dbReference type="EMBL" id="JACTNZ010000011">
    <property type="protein sequence ID" value="KAG5525798.1"/>
    <property type="molecule type" value="Genomic_DNA"/>
</dbReference>
<keyword evidence="6" id="KW-1185">Reference proteome</keyword>
<dbReference type="PANTHER" id="PTHR15590:SF0">
    <property type="entry name" value="CX9C MOTIF-CONTAINING PROTEIN 4"/>
    <property type="match status" value="1"/>
</dbReference>
<dbReference type="SUPFAM" id="SSF47072">
    <property type="entry name" value="Cysteine alpha-hairpin motif"/>
    <property type="match status" value="1"/>
</dbReference>